<dbReference type="AlphaFoldDB" id="A0A6I5ZTU8"/>
<protein>
    <recommendedName>
        <fullName evidence="1">VWFA domain-containing protein</fullName>
    </recommendedName>
</protein>
<feature type="domain" description="VWFA" evidence="1">
    <location>
        <begin position="397"/>
        <end position="535"/>
    </location>
</feature>
<dbReference type="SMART" id="SM00327">
    <property type="entry name" value="VWA"/>
    <property type="match status" value="1"/>
</dbReference>
<dbReference type="InterPro" id="IPR002035">
    <property type="entry name" value="VWF_A"/>
</dbReference>
<proteinExistence type="predicted"/>
<dbReference type="CDD" id="cd00198">
    <property type="entry name" value="vWFA"/>
    <property type="match status" value="1"/>
</dbReference>
<sequence length="565" mass="64779">MEQEKGAPGAVIKSFYIPGEEGISEYWRRHKSTVVSLELARLLAALRKLTGYLGMNVGSIIWEGMKSPEETSAIILDPSLVRGKYPVPASKTDYVVGVTVREAYRRIEWSEKAEQLAWEKAGKIEAVQRYKFQQYLEMAERIYLDTLANRSVLGLYAEVARRNDFNRAQKHFLPPPSVEELLHLWWFLAADRVSPGYQEEFSAKVYNQATAEQVALYREPLRLLNTIIGRLLKECPSRHSVLERCHYRSDLYVEIWPSFLDIVKFWPADRQSALMEGEGEPYTYREPAARISEATLRAIEAALAESLDLTAEVRRVCEGDEGTVTIKTGKIILPLEEKLDRQLYLHLKASLRLRSRKRNVISRGLKSGKIDPRRLYRAPVTGEVFLYKKAVYEMDYDIILLVDASGSMVGPKWKNAQRVFYALYEALKELNRETRVFAYNEAFDTCYLTELSRKGMLYTVVPRGKTASGEAIIATALMLKQRQRPRRPLIIHLTDGASNWGSEVRHAIEYCRKERLGLLTLGLGCSKESRAELKREYGDQVRFIDDIKSLPRKFAELITQAGRLH</sequence>
<evidence type="ECO:0000313" key="2">
    <source>
        <dbReference type="EMBL" id="QGP93176.1"/>
    </source>
</evidence>
<dbReference type="InterPro" id="IPR036465">
    <property type="entry name" value="vWFA_dom_sf"/>
</dbReference>
<organism evidence="2 3">
    <name type="scientific">Neomoorella glycerini</name>
    <dbReference type="NCBI Taxonomy" id="55779"/>
    <lineage>
        <taxon>Bacteria</taxon>
        <taxon>Bacillati</taxon>
        <taxon>Bacillota</taxon>
        <taxon>Clostridia</taxon>
        <taxon>Neomoorellales</taxon>
        <taxon>Neomoorellaceae</taxon>
        <taxon>Neomoorella</taxon>
    </lineage>
</organism>
<accession>A0A6I5ZTU8</accession>
<dbReference type="EMBL" id="CP046244">
    <property type="protein sequence ID" value="QGP93176.1"/>
    <property type="molecule type" value="Genomic_DNA"/>
</dbReference>
<dbReference type="RefSeq" id="WP_156274430.1">
    <property type="nucleotide sequence ID" value="NZ_CP046244.1"/>
</dbReference>
<evidence type="ECO:0000313" key="3">
    <source>
        <dbReference type="Proteomes" id="UP000425916"/>
    </source>
</evidence>
<reference evidence="2 3" key="1">
    <citation type="submission" date="2019-11" db="EMBL/GenBank/DDBJ databases">
        <title>Genome sequence of Moorella glycerini DSM11254.</title>
        <authorList>
            <person name="Poehlein A."/>
            <person name="Boeer T."/>
            <person name="Daniel R."/>
        </authorList>
    </citation>
    <scope>NUCLEOTIDE SEQUENCE [LARGE SCALE GENOMIC DNA]</scope>
    <source>
        <strain evidence="2 3">DSM 11254</strain>
    </source>
</reference>
<dbReference type="Proteomes" id="UP000425916">
    <property type="component" value="Chromosome"/>
</dbReference>
<gene>
    <name evidence="2" type="ORF">MGLY_25770</name>
</gene>
<name>A0A6I5ZTU8_9FIRM</name>
<dbReference type="SUPFAM" id="SSF53300">
    <property type="entry name" value="vWA-like"/>
    <property type="match status" value="1"/>
</dbReference>
<dbReference type="Pfam" id="PF00092">
    <property type="entry name" value="VWA"/>
    <property type="match status" value="1"/>
</dbReference>
<keyword evidence="3" id="KW-1185">Reference proteome</keyword>
<dbReference type="OrthoDB" id="9806395at2"/>
<dbReference type="PROSITE" id="PS50234">
    <property type="entry name" value="VWFA"/>
    <property type="match status" value="1"/>
</dbReference>
<dbReference type="Gene3D" id="3.40.50.410">
    <property type="entry name" value="von Willebrand factor, type A domain"/>
    <property type="match status" value="1"/>
</dbReference>
<evidence type="ECO:0000259" key="1">
    <source>
        <dbReference type="PROSITE" id="PS50234"/>
    </source>
</evidence>